<gene>
    <name evidence="3" type="ORF">DFP72DRAFT_1016697</name>
</gene>
<feature type="signal peptide" evidence="2">
    <location>
        <begin position="1"/>
        <end position="21"/>
    </location>
</feature>
<evidence type="ECO:0000256" key="1">
    <source>
        <dbReference type="SAM" id="Phobius"/>
    </source>
</evidence>
<evidence type="ECO:0000256" key="2">
    <source>
        <dbReference type="SAM" id="SignalP"/>
    </source>
</evidence>
<dbReference type="EMBL" id="JACGCI010000086">
    <property type="protein sequence ID" value="KAF6746967.1"/>
    <property type="molecule type" value="Genomic_DNA"/>
</dbReference>
<accession>A0A8H6HIS5</accession>
<organism evidence="3 4">
    <name type="scientific">Ephemerocybe angulata</name>
    <dbReference type="NCBI Taxonomy" id="980116"/>
    <lineage>
        <taxon>Eukaryota</taxon>
        <taxon>Fungi</taxon>
        <taxon>Dikarya</taxon>
        <taxon>Basidiomycota</taxon>
        <taxon>Agaricomycotina</taxon>
        <taxon>Agaricomycetes</taxon>
        <taxon>Agaricomycetidae</taxon>
        <taxon>Agaricales</taxon>
        <taxon>Agaricineae</taxon>
        <taxon>Psathyrellaceae</taxon>
        <taxon>Ephemerocybe</taxon>
    </lineage>
</organism>
<dbReference type="AlphaFoldDB" id="A0A8H6HIS5"/>
<protein>
    <submittedName>
        <fullName evidence="3">Manno protein</fullName>
    </submittedName>
</protein>
<evidence type="ECO:0000313" key="3">
    <source>
        <dbReference type="EMBL" id="KAF6746967.1"/>
    </source>
</evidence>
<feature type="transmembrane region" description="Helical" evidence="1">
    <location>
        <begin position="342"/>
        <end position="362"/>
    </location>
</feature>
<dbReference type="OrthoDB" id="2564904at2759"/>
<reference evidence="3 4" key="1">
    <citation type="submission" date="2020-07" db="EMBL/GenBank/DDBJ databases">
        <title>Comparative genomics of pyrophilous fungi reveals a link between fire events and developmental genes.</title>
        <authorList>
            <consortium name="DOE Joint Genome Institute"/>
            <person name="Steindorff A.S."/>
            <person name="Carver A."/>
            <person name="Calhoun S."/>
            <person name="Stillman K."/>
            <person name="Liu H."/>
            <person name="Lipzen A."/>
            <person name="Pangilinan J."/>
            <person name="Labutti K."/>
            <person name="Bruns T.D."/>
            <person name="Grigoriev I.V."/>
        </authorList>
    </citation>
    <scope>NUCLEOTIDE SEQUENCE [LARGE SCALE GENOMIC DNA]</scope>
    <source>
        <strain evidence="3 4">CBS 144469</strain>
    </source>
</reference>
<keyword evidence="4" id="KW-1185">Reference proteome</keyword>
<sequence length="363" mass="37346">MIGSSSIAVAALLALSPFAQAQAPTNQFPQTPLADKRYDSPAALPYKVDSDTGLLRGSQAGFNICNSTTENQSSLCQTSYFNSVEDFCIWGPIEKDSTVADTEGEMVAWCSKPGHGTRLIPAGALTGIQWIKTPDYVQAVGFLDQSQINIKAGDWGGEMDPHGADLRGNPMGGVIFSTAFGGSAKQVIEWHNFVGGNKFCFKACDPAGPNAAHFCEHIYDRIGCDYNIPNAAQDKVFESCLGDNQDYPGVYTSNGQVMTYTQPAESLGAISTMPYTPKVPASSSCSTFESAKVYTGLPTAAATTTSGGAAATGSVSGSAGATSKAGTAVGAKATGTAAGNGAGSVGISLVSVMGVVFAGLFLS</sequence>
<name>A0A8H6HIS5_9AGAR</name>
<proteinExistence type="predicted"/>
<feature type="chain" id="PRO_5034293027" evidence="2">
    <location>
        <begin position="22"/>
        <end position="363"/>
    </location>
</feature>
<keyword evidence="1" id="KW-1133">Transmembrane helix</keyword>
<comment type="caution">
    <text evidence="3">The sequence shown here is derived from an EMBL/GenBank/DDBJ whole genome shotgun (WGS) entry which is preliminary data.</text>
</comment>
<dbReference type="Proteomes" id="UP000521943">
    <property type="component" value="Unassembled WGS sequence"/>
</dbReference>
<keyword evidence="2" id="KW-0732">Signal</keyword>
<keyword evidence="1" id="KW-0812">Transmembrane</keyword>
<evidence type="ECO:0000313" key="4">
    <source>
        <dbReference type="Proteomes" id="UP000521943"/>
    </source>
</evidence>
<keyword evidence="1" id="KW-0472">Membrane</keyword>